<evidence type="ECO:0000313" key="4">
    <source>
        <dbReference type="EMBL" id="MRZ05306.1"/>
    </source>
</evidence>
<comment type="caution">
    <text evidence="1">The sequence shown here is derived from an EMBL/GenBank/DDBJ whole genome shotgun (WGS) entry which is preliminary data.</text>
</comment>
<protein>
    <submittedName>
        <fullName evidence="1">Uncharacterized protein</fullName>
    </submittedName>
</protein>
<evidence type="ECO:0000313" key="3">
    <source>
        <dbReference type="EMBL" id="MRY93471.1"/>
    </source>
</evidence>
<evidence type="ECO:0000313" key="5">
    <source>
        <dbReference type="EMBL" id="MRZ49609.1"/>
    </source>
</evidence>
<dbReference type="EMBL" id="QSJN01000002">
    <property type="protein sequence ID" value="RHD77342.1"/>
    <property type="molecule type" value="Genomic_DNA"/>
</dbReference>
<evidence type="ECO:0000313" key="1">
    <source>
        <dbReference type="EMBL" id="MRY58169.1"/>
    </source>
</evidence>
<dbReference type="Proteomes" id="UP000463337">
    <property type="component" value="Unassembled WGS sequence"/>
</dbReference>
<dbReference type="EMBL" id="WKMY01000005">
    <property type="protein sequence ID" value="MRY93471.1"/>
    <property type="molecule type" value="Genomic_DNA"/>
</dbReference>
<evidence type="ECO:0000313" key="8">
    <source>
        <dbReference type="Proteomes" id="UP000441358"/>
    </source>
</evidence>
<dbReference type="EMBL" id="WKMC01000002">
    <property type="protein sequence ID" value="MRZ49609.1"/>
    <property type="molecule type" value="Genomic_DNA"/>
</dbReference>
<dbReference type="EMBL" id="WKMW01000005">
    <property type="protein sequence ID" value="MRY83965.1"/>
    <property type="molecule type" value="Genomic_DNA"/>
</dbReference>
<dbReference type="EMBL" id="WKMX01000003">
    <property type="protein sequence ID" value="MRZ05306.1"/>
    <property type="molecule type" value="Genomic_DNA"/>
</dbReference>
<proteinExistence type="predicted"/>
<evidence type="ECO:0000313" key="12">
    <source>
        <dbReference type="Proteomes" id="UP000471216"/>
    </source>
</evidence>
<evidence type="ECO:0000313" key="9">
    <source>
        <dbReference type="Proteomes" id="UP000450599"/>
    </source>
</evidence>
<sequence>MQLLWGRMYYQIFRWDIHLHTGTLELKFNQRRVCQNEKNHNGIQSVNQWNADVFSLIFNLYFIDSRYLEQEENVFNPLIWHALLKKSVS</sequence>
<organism evidence="1 11">
    <name type="scientific">Parabacteroides distasonis</name>
    <dbReference type="NCBI Taxonomy" id="823"/>
    <lineage>
        <taxon>Bacteria</taxon>
        <taxon>Pseudomonadati</taxon>
        <taxon>Bacteroidota</taxon>
        <taxon>Bacteroidia</taxon>
        <taxon>Bacteroidales</taxon>
        <taxon>Tannerellaceae</taxon>
        <taxon>Parabacteroides</taxon>
    </lineage>
</organism>
<name>A0A355WVA7_PARDI</name>
<dbReference type="Proteomes" id="UP000441358">
    <property type="component" value="Unassembled WGS sequence"/>
</dbReference>
<reference evidence="8 9" key="2">
    <citation type="journal article" date="2019" name="Nat. Med.">
        <title>A library of human gut bacterial isolates paired with longitudinal multiomics data enables mechanistic microbiome research.</title>
        <authorList>
            <person name="Poyet M."/>
            <person name="Groussin M."/>
            <person name="Gibbons S.M."/>
            <person name="Avila-Pacheco J."/>
            <person name="Jiang X."/>
            <person name="Kearney S.M."/>
            <person name="Perrotta A.R."/>
            <person name="Berdy B."/>
            <person name="Zhao S."/>
            <person name="Lieberman T.D."/>
            <person name="Swanson P.K."/>
            <person name="Smith M."/>
            <person name="Roesemann S."/>
            <person name="Alexander J.E."/>
            <person name="Rich S.A."/>
            <person name="Livny J."/>
            <person name="Vlamakis H."/>
            <person name="Clish C."/>
            <person name="Bullock K."/>
            <person name="Deik A."/>
            <person name="Scott J."/>
            <person name="Pierce K.A."/>
            <person name="Xavier R.J."/>
            <person name="Alm E.J."/>
        </authorList>
    </citation>
    <scope>NUCLEOTIDE SEQUENCE [LARGE SCALE GENOMIC DNA]</scope>
    <source>
        <strain evidence="4 12">BIOML-A10</strain>
        <strain evidence="2 9">BIOML-A11</strain>
        <strain evidence="5 8">BIOML-A32</strain>
        <strain evidence="1 11">BIOML-A41</strain>
        <strain evidence="3 10">BIOML-A9</strain>
    </source>
</reference>
<accession>A0A355WVA7</accession>
<evidence type="ECO:0000313" key="2">
    <source>
        <dbReference type="EMBL" id="MRY83965.1"/>
    </source>
</evidence>
<reference evidence="6 7" key="1">
    <citation type="submission" date="2018-08" db="EMBL/GenBank/DDBJ databases">
        <title>A genome reference for cultivated species of the human gut microbiota.</title>
        <authorList>
            <person name="Zou Y."/>
            <person name="Xue W."/>
            <person name="Luo G."/>
        </authorList>
    </citation>
    <scope>NUCLEOTIDE SEQUENCE [LARGE SCALE GENOMIC DNA]</scope>
    <source>
        <strain evidence="6 7">AM30-4</strain>
    </source>
</reference>
<dbReference type="Proteomes" id="UP000450599">
    <property type="component" value="Unassembled WGS sequence"/>
</dbReference>
<evidence type="ECO:0000313" key="10">
    <source>
        <dbReference type="Proteomes" id="UP000461276"/>
    </source>
</evidence>
<evidence type="ECO:0000313" key="6">
    <source>
        <dbReference type="EMBL" id="RHD77342.1"/>
    </source>
</evidence>
<dbReference type="AlphaFoldDB" id="A0A355WVA7"/>
<dbReference type="Proteomes" id="UP000471216">
    <property type="component" value="Unassembled WGS sequence"/>
</dbReference>
<gene>
    <name evidence="6" type="ORF">DW782_05175</name>
    <name evidence="4" type="ORF">GKD54_03545</name>
    <name evidence="2" type="ORF">GKD58_06830</name>
    <name evidence="1" type="ORF">GKD59_09665</name>
    <name evidence="5" type="ORF">GKD66_05040</name>
    <name evidence="3" type="ORF">GKD67_09575</name>
</gene>
<dbReference type="EMBL" id="WKLT01000007">
    <property type="protein sequence ID" value="MRY58169.1"/>
    <property type="molecule type" value="Genomic_DNA"/>
</dbReference>
<dbReference type="Proteomes" id="UP000461276">
    <property type="component" value="Unassembled WGS sequence"/>
</dbReference>
<evidence type="ECO:0000313" key="11">
    <source>
        <dbReference type="Proteomes" id="UP000463337"/>
    </source>
</evidence>
<evidence type="ECO:0000313" key="7">
    <source>
        <dbReference type="Proteomes" id="UP000284660"/>
    </source>
</evidence>
<dbReference type="Proteomes" id="UP000284660">
    <property type="component" value="Unassembled WGS sequence"/>
</dbReference>